<evidence type="ECO:0000256" key="2">
    <source>
        <dbReference type="SAM" id="Phobius"/>
    </source>
</evidence>
<organism evidence="5">
    <name type="scientific">Rodentolepis nana</name>
    <name type="common">Dwarf tapeworm</name>
    <name type="synonym">Hymenolepis nana</name>
    <dbReference type="NCBI Taxonomy" id="102285"/>
    <lineage>
        <taxon>Eukaryota</taxon>
        <taxon>Metazoa</taxon>
        <taxon>Spiralia</taxon>
        <taxon>Lophotrochozoa</taxon>
        <taxon>Platyhelminthes</taxon>
        <taxon>Cestoda</taxon>
        <taxon>Eucestoda</taxon>
        <taxon>Cyclophyllidea</taxon>
        <taxon>Hymenolepididae</taxon>
        <taxon>Rodentolepis</taxon>
    </lineage>
</organism>
<keyword evidence="4" id="KW-1185">Reference proteome</keyword>
<dbReference type="AlphaFoldDB" id="A0A0R3TJM5"/>
<dbReference type="Proteomes" id="UP000278807">
    <property type="component" value="Unassembled WGS sequence"/>
</dbReference>
<sequence length="99" mass="11047">MIPEFFNSMGAKHSHPGSVPASDHEHLVTTFTRTPTTTPHSKYVVSVVIGVSVGSVILVFLVFILCVYFLKRVDNQANYSPHEEESRMYRPKGLRSVAV</sequence>
<keyword evidence="2" id="KW-1133">Transmembrane helix</keyword>
<dbReference type="OrthoDB" id="10516927at2759"/>
<evidence type="ECO:0000313" key="5">
    <source>
        <dbReference type="WBParaSite" id="HNAJ_0000729801-mRNA-1"/>
    </source>
</evidence>
<feature type="transmembrane region" description="Helical" evidence="2">
    <location>
        <begin position="43"/>
        <end position="70"/>
    </location>
</feature>
<dbReference type="WBParaSite" id="HNAJ_0000729801-mRNA-1">
    <property type="protein sequence ID" value="HNAJ_0000729801-mRNA-1"/>
    <property type="gene ID" value="HNAJ_0000729801"/>
</dbReference>
<gene>
    <name evidence="3" type="ORF">HNAJ_LOCUS7294</name>
</gene>
<accession>A0A0R3TJM5</accession>
<evidence type="ECO:0000256" key="1">
    <source>
        <dbReference type="SAM" id="MobiDB-lite"/>
    </source>
</evidence>
<reference evidence="5" key="1">
    <citation type="submission" date="2017-02" db="UniProtKB">
        <authorList>
            <consortium name="WormBaseParasite"/>
        </authorList>
    </citation>
    <scope>IDENTIFICATION</scope>
</reference>
<evidence type="ECO:0000313" key="3">
    <source>
        <dbReference type="EMBL" id="VDO03154.1"/>
    </source>
</evidence>
<evidence type="ECO:0000313" key="4">
    <source>
        <dbReference type="Proteomes" id="UP000278807"/>
    </source>
</evidence>
<name>A0A0R3TJM5_RODNA</name>
<feature type="region of interest" description="Disordered" evidence="1">
    <location>
        <begin position="79"/>
        <end position="99"/>
    </location>
</feature>
<keyword evidence="2" id="KW-0472">Membrane</keyword>
<dbReference type="EMBL" id="UZAE01012030">
    <property type="protein sequence ID" value="VDO03154.1"/>
    <property type="molecule type" value="Genomic_DNA"/>
</dbReference>
<keyword evidence="2" id="KW-0812">Transmembrane</keyword>
<reference evidence="3 4" key="2">
    <citation type="submission" date="2018-11" db="EMBL/GenBank/DDBJ databases">
        <authorList>
            <consortium name="Pathogen Informatics"/>
        </authorList>
    </citation>
    <scope>NUCLEOTIDE SEQUENCE [LARGE SCALE GENOMIC DNA]</scope>
</reference>
<proteinExistence type="predicted"/>
<protein>
    <submittedName>
        <fullName evidence="5">Syndecan</fullName>
    </submittedName>
</protein>